<dbReference type="SUPFAM" id="SSF52467">
    <property type="entry name" value="DHS-like NAD/FAD-binding domain"/>
    <property type="match status" value="1"/>
</dbReference>
<evidence type="ECO:0000313" key="8">
    <source>
        <dbReference type="Proteomes" id="UP000515663"/>
    </source>
</evidence>
<feature type="binding site" evidence="3">
    <location>
        <position position="263"/>
    </location>
    <ligand>
        <name>NAD(+)</name>
        <dbReference type="ChEBI" id="CHEBI:57540"/>
    </ligand>
</feature>
<feature type="binding site" evidence="3">
    <location>
        <position position="86"/>
    </location>
    <ligand>
        <name>substrate</name>
    </ligand>
</feature>
<protein>
    <recommendedName>
        <fullName evidence="3">NAD-dependent protein deacylase</fullName>
        <ecNumber evidence="3">2.3.1.286</ecNumber>
    </recommendedName>
    <alternativeName>
        <fullName evidence="3">Regulatory protein SIR2 homolog</fullName>
    </alternativeName>
</protein>
<dbReference type="InterPro" id="IPR026591">
    <property type="entry name" value="Sirtuin_cat_small_dom_sf"/>
</dbReference>
<dbReference type="GO" id="GO:0008270">
    <property type="term" value="F:zinc ion binding"/>
    <property type="evidence" value="ECO:0007669"/>
    <property type="project" value="UniProtKB-UniRule"/>
</dbReference>
<dbReference type="InterPro" id="IPR003000">
    <property type="entry name" value="Sirtuin"/>
</dbReference>
<feature type="binding site" evidence="3">
    <location>
        <begin position="245"/>
        <end position="247"/>
    </location>
    <ligand>
        <name>NAD(+)</name>
        <dbReference type="ChEBI" id="CHEBI:57540"/>
    </ligand>
</feature>
<dbReference type="AlphaFoldDB" id="A0A7D7LYG7"/>
<evidence type="ECO:0000256" key="5">
    <source>
        <dbReference type="SAM" id="MobiDB-lite"/>
    </source>
</evidence>
<dbReference type="Gene3D" id="3.30.1600.10">
    <property type="entry name" value="SIR2/SIRT2 'Small Domain"/>
    <property type="match status" value="1"/>
</dbReference>
<dbReference type="InterPro" id="IPR027546">
    <property type="entry name" value="Sirtuin_class_III"/>
</dbReference>
<feature type="binding site" evidence="3 4">
    <location>
        <position position="182"/>
    </location>
    <ligand>
        <name>Zn(2+)</name>
        <dbReference type="ChEBI" id="CHEBI:29105"/>
    </ligand>
</feature>
<dbReference type="EC" id="2.3.1.286" evidence="3"/>
<comment type="subcellular location">
    <subcellularLocation>
        <location evidence="3">Cytoplasm</location>
    </subcellularLocation>
</comment>
<reference evidence="8" key="1">
    <citation type="submission" date="2020-07" db="EMBL/GenBank/DDBJ databases">
        <title>novel species isolated from the respiratory tract of Marmot.</title>
        <authorList>
            <person name="Zhang G."/>
        </authorList>
    </citation>
    <scope>NUCLEOTIDE SEQUENCE [LARGE SCALE GENOMIC DNA]</scope>
    <source>
        <strain evidence="8">686</strain>
    </source>
</reference>
<dbReference type="PANTHER" id="PTHR11085">
    <property type="entry name" value="NAD-DEPENDENT PROTEIN DEACYLASE SIRTUIN-5, MITOCHONDRIAL-RELATED"/>
    <property type="match status" value="1"/>
</dbReference>
<evidence type="ECO:0000313" key="7">
    <source>
        <dbReference type="EMBL" id="QMT03315.1"/>
    </source>
</evidence>
<keyword evidence="3 4" id="KW-0862">Zinc</keyword>
<keyword evidence="3" id="KW-0963">Cytoplasm</keyword>
<gene>
    <name evidence="3" type="primary">cobB</name>
    <name evidence="7" type="ORF">H1R19_09570</name>
</gene>
<dbReference type="HAMAP" id="MF_01121">
    <property type="entry name" value="Sirtuin_ClassIII"/>
    <property type="match status" value="1"/>
</dbReference>
<comment type="caution">
    <text evidence="3">Lacks conserved residue(s) required for the propagation of feature annotation.</text>
</comment>
<evidence type="ECO:0000256" key="1">
    <source>
        <dbReference type="ARBA" id="ARBA00022679"/>
    </source>
</evidence>
<dbReference type="GO" id="GO:0017136">
    <property type="term" value="F:histone deacetylase activity, NAD-dependent"/>
    <property type="evidence" value="ECO:0007669"/>
    <property type="project" value="TreeGrafter"/>
</dbReference>
<dbReference type="RefSeq" id="WP_219851286.1">
    <property type="nucleotide sequence ID" value="NZ_CP059491.1"/>
</dbReference>
<comment type="catalytic activity">
    <reaction evidence="3">
        <text>N(6)-acetyl-L-lysyl-[protein] + NAD(+) + H2O = 2''-O-acetyl-ADP-D-ribose + nicotinamide + L-lysyl-[protein]</text>
        <dbReference type="Rhea" id="RHEA:43636"/>
        <dbReference type="Rhea" id="RHEA-COMP:9752"/>
        <dbReference type="Rhea" id="RHEA-COMP:10731"/>
        <dbReference type="ChEBI" id="CHEBI:15377"/>
        <dbReference type="ChEBI" id="CHEBI:17154"/>
        <dbReference type="ChEBI" id="CHEBI:29969"/>
        <dbReference type="ChEBI" id="CHEBI:57540"/>
        <dbReference type="ChEBI" id="CHEBI:61930"/>
        <dbReference type="ChEBI" id="CHEBI:83767"/>
        <dbReference type="EC" id="2.3.1.286"/>
    </reaction>
</comment>
<sequence length="275" mass="29215">MTQSRPRPGSQPEPAPPEIPAAVVELIRDAEWITVFSGAGMSAESGIATFRDAQTGLWEKFDPSELATPEAWDRDPSLVWGWYRWRAREVLGARPNAGHRALADLGASRTVMVVTQNVDDLHERAGSDVVSHLHGSLFAPRCSVCGTPYDGPGATPLPDEATTDEPGENAEPRIAPPACPRCGGAVRPGIVWFGEALPEDEWRRADEAFRACEVVIVVGTSGIVYPAASLPERAVRAGIPVIEFNPAPSALSDIATHSLRMSAAVGLAALVDALG</sequence>
<dbReference type="InterPro" id="IPR026590">
    <property type="entry name" value="Ssirtuin_cat_dom"/>
</dbReference>
<comment type="similarity">
    <text evidence="3">Belongs to the sirtuin family. Class III subfamily.</text>
</comment>
<name>A0A7D7LYG7_9ACTN</name>
<feature type="binding site" evidence="3">
    <location>
        <begin position="219"/>
        <end position="221"/>
    </location>
    <ligand>
        <name>NAD(+)</name>
        <dbReference type="ChEBI" id="CHEBI:57540"/>
    </ligand>
</feature>
<dbReference type="NCBIfam" id="NF001753">
    <property type="entry name" value="PRK00481.1-3"/>
    <property type="match status" value="1"/>
</dbReference>
<feature type="binding site" evidence="3">
    <location>
        <begin position="116"/>
        <end position="119"/>
    </location>
    <ligand>
        <name>NAD(+)</name>
        <dbReference type="ChEBI" id="CHEBI:57540"/>
    </ligand>
</feature>
<dbReference type="GO" id="GO:0036054">
    <property type="term" value="F:protein-malonyllysine demalonylase activity"/>
    <property type="evidence" value="ECO:0007669"/>
    <property type="project" value="InterPro"/>
</dbReference>
<evidence type="ECO:0000259" key="6">
    <source>
        <dbReference type="PROSITE" id="PS50305"/>
    </source>
</evidence>
<organism evidence="7 8">
    <name type="scientific">Gordonia jinghuaiqii</name>
    <dbReference type="NCBI Taxonomy" id="2758710"/>
    <lineage>
        <taxon>Bacteria</taxon>
        <taxon>Bacillati</taxon>
        <taxon>Actinomycetota</taxon>
        <taxon>Actinomycetes</taxon>
        <taxon>Mycobacteriales</taxon>
        <taxon>Gordoniaceae</taxon>
        <taxon>Gordonia</taxon>
    </lineage>
</organism>
<feature type="binding site" evidence="3 4">
    <location>
        <position position="145"/>
    </location>
    <ligand>
        <name>Zn(2+)</name>
        <dbReference type="ChEBI" id="CHEBI:29105"/>
    </ligand>
</feature>
<evidence type="ECO:0000256" key="2">
    <source>
        <dbReference type="ARBA" id="ARBA00023027"/>
    </source>
</evidence>
<dbReference type="GO" id="GO:0070403">
    <property type="term" value="F:NAD+ binding"/>
    <property type="evidence" value="ECO:0007669"/>
    <property type="project" value="UniProtKB-UniRule"/>
</dbReference>
<dbReference type="KEGG" id="gji:H1R19_09570"/>
<proteinExistence type="inferred from homology"/>
<comment type="function">
    <text evidence="3">NAD-dependent lysine deacetylase and desuccinylase that specifically removes acetyl and succinyl groups on target proteins. Modulates the activities of several proteins which are inactive in their acylated form.</text>
</comment>
<feature type="region of interest" description="Disordered" evidence="5">
    <location>
        <begin position="153"/>
        <end position="176"/>
    </location>
</feature>
<evidence type="ECO:0000256" key="4">
    <source>
        <dbReference type="PROSITE-ProRule" id="PRU00236"/>
    </source>
</evidence>
<dbReference type="Proteomes" id="UP000515663">
    <property type="component" value="Chromosome"/>
</dbReference>
<dbReference type="Gene3D" id="3.40.50.1220">
    <property type="entry name" value="TPP-binding domain"/>
    <property type="match status" value="1"/>
</dbReference>
<dbReference type="PANTHER" id="PTHR11085:SF4">
    <property type="entry name" value="NAD-DEPENDENT PROTEIN DEACYLASE"/>
    <property type="match status" value="1"/>
</dbReference>
<keyword evidence="2 3" id="KW-0520">NAD</keyword>
<feature type="active site" description="Proton acceptor" evidence="3 4">
    <location>
        <position position="134"/>
    </location>
</feature>
<keyword evidence="3 4" id="KW-0479">Metal-binding</keyword>
<dbReference type="Pfam" id="PF02146">
    <property type="entry name" value="SIR2"/>
    <property type="match status" value="1"/>
</dbReference>
<keyword evidence="8" id="KW-1185">Reference proteome</keyword>
<keyword evidence="1" id="KW-0808">Transferase</keyword>
<comment type="domain">
    <text evidence="3">2 residues (Tyr-83 and Arg-86) present in a large hydrophobic pocket are probably involved in substrate specificity. They are important for desuccinylation activity, but dispensable for deacetylation activity.</text>
</comment>
<comment type="catalytic activity">
    <reaction evidence="3">
        <text>N(6)-succinyl-L-lysyl-[protein] + NAD(+) + H2O = 2''-O-succinyl-ADP-D-ribose + nicotinamide + L-lysyl-[protein]</text>
        <dbReference type="Rhea" id="RHEA:47668"/>
        <dbReference type="Rhea" id="RHEA-COMP:9752"/>
        <dbReference type="Rhea" id="RHEA-COMP:11877"/>
        <dbReference type="ChEBI" id="CHEBI:15377"/>
        <dbReference type="ChEBI" id="CHEBI:17154"/>
        <dbReference type="ChEBI" id="CHEBI:29969"/>
        <dbReference type="ChEBI" id="CHEBI:57540"/>
        <dbReference type="ChEBI" id="CHEBI:87830"/>
        <dbReference type="ChEBI" id="CHEBI:87832"/>
    </reaction>
</comment>
<dbReference type="PROSITE" id="PS50305">
    <property type="entry name" value="SIRTUIN"/>
    <property type="match status" value="1"/>
</dbReference>
<dbReference type="CDD" id="cd01412">
    <property type="entry name" value="SIRT5_Af1_CobB"/>
    <property type="match status" value="1"/>
</dbReference>
<dbReference type="EMBL" id="CP059491">
    <property type="protein sequence ID" value="QMT03315.1"/>
    <property type="molecule type" value="Genomic_DNA"/>
</dbReference>
<dbReference type="GO" id="GO:0036055">
    <property type="term" value="F:protein-succinyllysine desuccinylase activity"/>
    <property type="evidence" value="ECO:0007669"/>
    <property type="project" value="UniProtKB-UniRule"/>
</dbReference>
<dbReference type="GO" id="GO:0005737">
    <property type="term" value="C:cytoplasm"/>
    <property type="evidence" value="ECO:0007669"/>
    <property type="project" value="UniProtKB-SubCell"/>
</dbReference>
<feature type="domain" description="Deacetylase sirtuin-type" evidence="6">
    <location>
        <begin position="13"/>
        <end position="275"/>
    </location>
</feature>
<evidence type="ECO:0000256" key="3">
    <source>
        <dbReference type="HAMAP-Rule" id="MF_01121"/>
    </source>
</evidence>
<dbReference type="InterPro" id="IPR050134">
    <property type="entry name" value="NAD-dep_sirtuin_deacylases"/>
</dbReference>
<feature type="binding site" evidence="3">
    <location>
        <position position="83"/>
    </location>
    <ligand>
        <name>substrate</name>
    </ligand>
</feature>
<accession>A0A7D7LYG7</accession>
<dbReference type="InterPro" id="IPR029035">
    <property type="entry name" value="DHS-like_NAD/FAD-binding_dom"/>
</dbReference>
<comment type="cofactor">
    <cofactor evidence="3">
        <name>Zn(2+)</name>
        <dbReference type="ChEBI" id="CHEBI:29105"/>
    </cofactor>
    <text evidence="3">Binds 1 zinc ion per subunit.</text>
</comment>
<feature type="binding site" evidence="3 4">
    <location>
        <position position="179"/>
    </location>
    <ligand>
        <name>Zn(2+)</name>
        <dbReference type="ChEBI" id="CHEBI:29105"/>
    </ligand>
</feature>
<feature type="binding site" evidence="3 4">
    <location>
        <position position="142"/>
    </location>
    <ligand>
        <name>Zn(2+)</name>
        <dbReference type="ChEBI" id="CHEBI:29105"/>
    </ligand>
</feature>